<dbReference type="AlphaFoldDB" id="A0A7I7MSE9"/>
<evidence type="ECO:0000313" key="3">
    <source>
        <dbReference type="Proteomes" id="UP000467236"/>
    </source>
</evidence>
<gene>
    <name evidence="2" type="ORF">MSHI_30840</name>
</gene>
<dbReference type="Pfam" id="PF22483">
    <property type="entry name" value="Mu-transpos_C_2"/>
    <property type="match status" value="1"/>
</dbReference>
<evidence type="ECO:0000259" key="1">
    <source>
        <dbReference type="Pfam" id="PF22483"/>
    </source>
</evidence>
<accession>A0A7I7MSE9</accession>
<evidence type="ECO:0000313" key="2">
    <source>
        <dbReference type="EMBL" id="BBX75178.1"/>
    </source>
</evidence>
<keyword evidence="3" id="KW-1185">Reference proteome</keyword>
<sequence>MPKSDSLNPQFSVGWLEYGQARGFVTDPARVAHPQDKPRVERVLQYVRGNFFAGEQFIDLADAQGRAELWCADKAGLRIHGTTRAQPAVVFAEHEAAALLPAPDRVYRMPIYTEVKVHRDYHVQVDRALYSIPEHLLGQRIQACADDELVKLFQDPPAPAAGWPLDGSGRLARGEDRLRHA</sequence>
<dbReference type="PANTHER" id="PTHR35004:SF8">
    <property type="entry name" value="TRANSPOSASE RV3428C-RELATED"/>
    <property type="match status" value="1"/>
</dbReference>
<dbReference type="EMBL" id="AP022575">
    <property type="protein sequence ID" value="BBX75178.1"/>
    <property type="molecule type" value="Genomic_DNA"/>
</dbReference>
<proteinExistence type="predicted"/>
<dbReference type="InterPro" id="IPR054353">
    <property type="entry name" value="IstA-like_C"/>
</dbReference>
<protein>
    <recommendedName>
        <fullName evidence="1">Transposase for insertion sequence element IS21-like C-terminal domain-containing protein</fullName>
    </recommendedName>
</protein>
<dbReference type="Proteomes" id="UP000467236">
    <property type="component" value="Chromosome"/>
</dbReference>
<feature type="domain" description="Transposase for insertion sequence element IS21-like C-terminal" evidence="1">
    <location>
        <begin position="103"/>
        <end position="155"/>
    </location>
</feature>
<reference evidence="2 3" key="1">
    <citation type="journal article" date="2019" name="Emerg. Microbes Infect.">
        <title>Comprehensive subspecies identification of 175 nontuberculous mycobacteria species based on 7547 genomic profiles.</title>
        <authorList>
            <person name="Matsumoto Y."/>
            <person name="Kinjo T."/>
            <person name="Motooka D."/>
            <person name="Nabeya D."/>
            <person name="Jung N."/>
            <person name="Uechi K."/>
            <person name="Horii T."/>
            <person name="Iida T."/>
            <person name="Fujita J."/>
            <person name="Nakamura S."/>
        </authorList>
    </citation>
    <scope>NUCLEOTIDE SEQUENCE [LARGE SCALE GENOMIC DNA]</scope>
    <source>
        <strain evidence="2 3">JCM 14233</strain>
    </source>
</reference>
<organism evidence="2 3">
    <name type="scientific">Mycobacterium shinjukuense</name>
    <dbReference type="NCBI Taxonomy" id="398694"/>
    <lineage>
        <taxon>Bacteria</taxon>
        <taxon>Bacillati</taxon>
        <taxon>Actinomycetota</taxon>
        <taxon>Actinomycetes</taxon>
        <taxon>Mycobacteriales</taxon>
        <taxon>Mycobacteriaceae</taxon>
        <taxon>Mycobacterium</taxon>
    </lineage>
</organism>
<dbReference type="PANTHER" id="PTHR35004">
    <property type="entry name" value="TRANSPOSASE RV3428C-RELATED"/>
    <property type="match status" value="1"/>
</dbReference>
<name>A0A7I7MSE9_9MYCO</name>
<dbReference type="KEGG" id="mshj:MSHI_30840"/>